<evidence type="ECO:0000256" key="3">
    <source>
        <dbReference type="ARBA" id="ARBA00022833"/>
    </source>
</evidence>
<protein>
    <recommendedName>
        <fullName evidence="7">RanBP2-type domain-containing protein</fullName>
    </recommendedName>
</protein>
<feature type="compositionally biased region" description="Basic and acidic residues" evidence="5">
    <location>
        <begin position="418"/>
        <end position="427"/>
    </location>
</feature>
<dbReference type="InterPro" id="IPR036443">
    <property type="entry name" value="Znf_RanBP2_sf"/>
</dbReference>
<feature type="region of interest" description="Disordered" evidence="5">
    <location>
        <begin position="264"/>
        <end position="297"/>
    </location>
</feature>
<comment type="caution">
    <text evidence="8">The sequence shown here is derived from an EMBL/GenBank/DDBJ whole genome shotgun (WGS) entry which is preliminary data.</text>
</comment>
<accession>A0A0W8DBZ6</accession>
<evidence type="ECO:0000256" key="1">
    <source>
        <dbReference type="ARBA" id="ARBA00022723"/>
    </source>
</evidence>
<keyword evidence="6" id="KW-0472">Membrane</keyword>
<dbReference type="GO" id="GO:0008270">
    <property type="term" value="F:zinc ion binding"/>
    <property type="evidence" value="ECO:0007669"/>
    <property type="project" value="UniProtKB-KW"/>
</dbReference>
<organism evidence="8 9">
    <name type="scientific">Phytophthora nicotianae</name>
    <name type="common">Potato buckeye rot agent</name>
    <name type="synonym">Phytophthora parasitica</name>
    <dbReference type="NCBI Taxonomy" id="4792"/>
    <lineage>
        <taxon>Eukaryota</taxon>
        <taxon>Sar</taxon>
        <taxon>Stramenopiles</taxon>
        <taxon>Oomycota</taxon>
        <taxon>Peronosporomycetes</taxon>
        <taxon>Peronosporales</taxon>
        <taxon>Peronosporaceae</taxon>
        <taxon>Phytophthora</taxon>
    </lineage>
</organism>
<keyword evidence="2 4" id="KW-0863">Zinc-finger</keyword>
<keyword evidence="6" id="KW-1133">Transmembrane helix</keyword>
<feature type="region of interest" description="Disordered" evidence="5">
    <location>
        <begin position="48"/>
        <end position="88"/>
    </location>
</feature>
<evidence type="ECO:0000259" key="7">
    <source>
        <dbReference type="PROSITE" id="PS50199"/>
    </source>
</evidence>
<dbReference type="Gene3D" id="2.30.30.380">
    <property type="entry name" value="Zn-finger domain of Sec23/24"/>
    <property type="match status" value="1"/>
</dbReference>
<evidence type="ECO:0000256" key="5">
    <source>
        <dbReference type="SAM" id="MobiDB-lite"/>
    </source>
</evidence>
<feature type="compositionally biased region" description="Basic and acidic residues" evidence="5">
    <location>
        <begin position="224"/>
        <end position="233"/>
    </location>
</feature>
<feature type="transmembrane region" description="Helical" evidence="6">
    <location>
        <begin position="20"/>
        <end position="40"/>
    </location>
</feature>
<feature type="compositionally biased region" description="Acidic residues" evidence="5">
    <location>
        <begin position="60"/>
        <end position="85"/>
    </location>
</feature>
<evidence type="ECO:0000256" key="4">
    <source>
        <dbReference type="PROSITE-ProRule" id="PRU00322"/>
    </source>
</evidence>
<feature type="region of interest" description="Disordered" evidence="5">
    <location>
        <begin position="404"/>
        <end position="457"/>
    </location>
</feature>
<proteinExistence type="predicted"/>
<dbReference type="SMART" id="SM00547">
    <property type="entry name" value="ZnF_RBZ"/>
    <property type="match status" value="1"/>
</dbReference>
<feature type="compositionally biased region" description="Low complexity" evidence="5">
    <location>
        <begin position="276"/>
        <end position="287"/>
    </location>
</feature>
<sequence>MADEADWLPDLAALASLSVAVHYVLGFYGLLGALLIFTVLEHGSKLRGKSVECERTPSALEDDASTEGDDEVPQGEEQQDEEQEEEIQHHRVASLIPCTSRDLVPNRALEQVALLFEKSKPELLRRLQGTKAPSSATSTPNTESGKTRKAKQDKPERMPLMSYSVMRDKEVRKLLDSINVRVPTKNRDEIIQIHKEADSVNPKSTAQLREEVVRNHFARMQQKAKTDALKRSSENAGSGNAASPSPGVSVQMRANFEKLRQDIADRKAGKKPPTPATDTSSTSTPAKSQKKRTEEDASSVGVWRHFCALDTSIKQEFYVNSVTHEIRTELPSPLVQEQSPANRYDDLNGVARAVAEKESTAVGQGNAAKAVTPLKAKARAKRAIAPAFASPDATSEFQRATEEIVVSDNEDAEEEELDGKKKRESLGKHARSSDGAGSTADTVVDVTEDGSETPSEWQCSRCTLINEAKCQQCEACGYESVSAPVKKRLRKKMHFQSKISLS</sequence>
<keyword evidence="1" id="KW-0479">Metal-binding</keyword>
<dbReference type="EMBL" id="LNFP01000349">
    <property type="protein sequence ID" value="KUF93853.1"/>
    <property type="molecule type" value="Genomic_DNA"/>
</dbReference>
<name>A0A0W8DBZ6_PHYNI</name>
<evidence type="ECO:0000313" key="8">
    <source>
        <dbReference type="EMBL" id="KUF93853.1"/>
    </source>
</evidence>
<feature type="region of interest" description="Disordered" evidence="5">
    <location>
        <begin position="125"/>
        <end position="158"/>
    </location>
</feature>
<dbReference type="AlphaFoldDB" id="A0A0W8DBZ6"/>
<feature type="compositionally biased region" description="Acidic residues" evidence="5">
    <location>
        <begin position="408"/>
        <end position="417"/>
    </location>
</feature>
<feature type="domain" description="RanBP2-type" evidence="7">
    <location>
        <begin position="453"/>
        <end position="482"/>
    </location>
</feature>
<feature type="compositionally biased region" description="Polar residues" evidence="5">
    <location>
        <begin position="131"/>
        <end position="144"/>
    </location>
</feature>
<feature type="compositionally biased region" description="Low complexity" evidence="5">
    <location>
        <begin position="234"/>
        <end position="249"/>
    </location>
</feature>
<dbReference type="SUPFAM" id="SSF90209">
    <property type="entry name" value="Ran binding protein zinc finger-like"/>
    <property type="match status" value="1"/>
</dbReference>
<dbReference type="PROSITE" id="PS01358">
    <property type="entry name" value="ZF_RANBP2_1"/>
    <property type="match status" value="1"/>
</dbReference>
<dbReference type="InterPro" id="IPR001876">
    <property type="entry name" value="Znf_RanBP2"/>
</dbReference>
<dbReference type="PROSITE" id="PS50199">
    <property type="entry name" value="ZF_RANBP2_2"/>
    <property type="match status" value="1"/>
</dbReference>
<gene>
    <name evidence="8" type="ORF">AM588_10005790</name>
</gene>
<keyword evidence="3" id="KW-0862">Zinc</keyword>
<dbReference type="Proteomes" id="UP000054636">
    <property type="component" value="Unassembled WGS sequence"/>
</dbReference>
<reference evidence="8 9" key="1">
    <citation type="submission" date="2015-11" db="EMBL/GenBank/DDBJ databases">
        <title>Genomes and virulence difference between two physiological races of Phytophthora nicotianae.</title>
        <authorList>
            <person name="Liu H."/>
            <person name="Ma X."/>
            <person name="Yu H."/>
            <person name="Fang D."/>
            <person name="Li Y."/>
            <person name="Wang X."/>
            <person name="Wang W."/>
            <person name="Dong Y."/>
            <person name="Xiao B."/>
        </authorList>
    </citation>
    <scope>NUCLEOTIDE SEQUENCE [LARGE SCALE GENOMIC DNA]</scope>
    <source>
        <strain evidence="9">race 1</strain>
    </source>
</reference>
<evidence type="ECO:0000313" key="9">
    <source>
        <dbReference type="Proteomes" id="UP000054636"/>
    </source>
</evidence>
<evidence type="ECO:0000256" key="6">
    <source>
        <dbReference type="SAM" id="Phobius"/>
    </source>
</evidence>
<keyword evidence="6" id="KW-0812">Transmembrane</keyword>
<evidence type="ECO:0000256" key="2">
    <source>
        <dbReference type="ARBA" id="ARBA00022771"/>
    </source>
</evidence>
<feature type="region of interest" description="Disordered" evidence="5">
    <location>
        <begin position="220"/>
        <end position="249"/>
    </location>
</feature>